<dbReference type="Pfam" id="PF00005">
    <property type="entry name" value="ABC_tran"/>
    <property type="match status" value="1"/>
</dbReference>
<evidence type="ECO:0000313" key="7">
    <source>
        <dbReference type="Proteomes" id="UP000005867"/>
    </source>
</evidence>
<evidence type="ECO:0000256" key="3">
    <source>
        <dbReference type="ARBA" id="ARBA00022741"/>
    </source>
</evidence>
<dbReference type="BioCyc" id="PSP1104324:GJSN-2021-MONOMER"/>
<keyword evidence="3" id="KW-0547">Nucleotide-binding</keyword>
<dbReference type="PROSITE" id="PS50893">
    <property type="entry name" value="ABC_TRANSPORTER_2"/>
    <property type="match status" value="1"/>
</dbReference>
<keyword evidence="2" id="KW-0813">Transport</keyword>
<dbReference type="HOGENOM" id="CLU_749287_0_0_2"/>
<dbReference type="PANTHER" id="PTHR43117:SF4">
    <property type="entry name" value="OSMOPROTECTANT IMPORT ATP-BINDING PROTEIN OSMV"/>
    <property type="match status" value="1"/>
</dbReference>
<sequence>MIEARCLTVYAGGELVVKCASFSVGPGELAVLYGPTGGGKSSIVKALAGIYRYSGEVRLKRPYFIFQDVDFNLLFAYTDEEARSVACRPAERREIAKMSPGQRQLFAVRLALESGASAVVLDEPLAFLDPASALEVAEAIKRLRDRGLGVLVAEHRLEFFLDADRFYLVDGGVEELGLEDLLIEASRRGYGPYFTRRSFKLPAAPRGEGCGVELGGRPYPPGSKIALTGPVGSGKTHTLYALAGVVKKAGVRGCRPAGFVPQNPYLYFGEVDLSKAPREVLEWLGLGPGDSPLRLSYGEARLLAVLWELWRRPRLLLLDEPTAGVDRRYAEAVGELISAYGGTVVFATHDPVFAERYGEYKIRLG</sequence>
<evidence type="ECO:0000313" key="6">
    <source>
        <dbReference type="EMBL" id="AET33465.1"/>
    </source>
</evidence>
<dbReference type="InterPro" id="IPR003959">
    <property type="entry name" value="ATPase_AAA_core"/>
</dbReference>
<dbReference type="Gene3D" id="3.40.50.300">
    <property type="entry name" value="P-loop containing nucleotide triphosphate hydrolases"/>
    <property type="match status" value="4"/>
</dbReference>
<keyword evidence="4 6" id="KW-0067">ATP-binding</keyword>
<dbReference type="EMBL" id="CP003098">
    <property type="protein sequence ID" value="AET33465.1"/>
    <property type="molecule type" value="Genomic_DNA"/>
</dbReference>
<name>G7VII5_9CREN</name>
<comment type="similarity">
    <text evidence="1">Belongs to the ABC transporter superfamily.</text>
</comment>
<dbReference type="GO" id="GO:0016887">
    <property type="term" value="F:ATP hydrolysis activity"/>
    <property type="evidence" value="ECO:0007669"/>
    <property type="project" value="InterPro"/>
</dbReference>
<dbReference type="eggNOG" id="arCOG00188">
    <property type="taxonomic scope" value="Archaea"/>
</dbReference>
<dbReference type="GO" id="GO:0005524">
    <property type="term" value="F:ATP binding"/>
    <property type="evidence" value="ECO:0007669"/>
    <property type="project" value="UniProtKB-KW"/>
</dbReference>
<dbReference type="PANTHER" id="PTHR43117">
    <property type="entry name" value="OSMOPROTECTANT IMPORT ATP-BINDING PROTEIN OSMV"/>
    <property type="match status" value="1"/>
</dbReference>
<dbReference type="InterPro" id="IPR003439">
    <property type="entry name" value="ABC_transporter-like_ATP-bd"/>
</dbReference>
<dbReference type="AlphaFoldDB" id="G7VII5"/>
<dbReference type="SUPFAM" id="SSF52540">
    <property type="entry name" value="P-loop containing nucleoside triphosphate hydrolases"/>
    <property type="match status" value="2"/>
</dbReference>
<dbReference type="InterPro" id="IPR003593">
    <property type="entry name" value="AAA+_ATPase"/>
</dbReference>
<dbReference type="Proteomes" id="UP000005867">
    <property type="component" value="Chromosome"/>
</dbReference>
<evidence type="ECO:0000256" key="2">
    <source>
        <dbReference type="ARBA" id="ARBA00022448"/>
    </source>
</evidence>
<protein>
    <submittedName>
        <fullName evidence="6">Ribose ABC transporter, ATP-binding protein, putative</fullName>
    </submittedName>
</protein>
<gene>
    <name evidence="6" type="ORF">P186_2071</name>
</gene>
<feature type="domain" description="ABC transporter" evidence="5">
    <location>
        <begin position="2"/>
        <end position="195"/>
    </location>
</feature>
<keyword evidence="7" id="KW-1185">Reference proteome</keyword>
<organism evidence="6 7">
    <name type="scientific">Pyrobaculum ferrireducens</name>
    <dbReference type="NCBI Taxonomy" id="1104324"/>
    <lineage>
        <taxon>Archaea</taxon>
        <taxon>Thermoproteota</taxon>
        <taxon>Thermoprotei</taxon>
        <taxon>Thermoproteales</taxon>
        <taxon>Thermoproteaceae</taxon>
        <taxon>Pyrobaculum</taxon>
    </lineage>
</organism>
<evidence type="ECO:0000259" key="5">
    <source>
        <dbReference type="PROSITE" id="PS50893"/>
    </source>
</evidence>
<proteinExistence type="inferred from homology"/>
<accession>G7VII5</accession>
<dbReference type="CDD" id="cd00267">
    <property type="entry name" value="ABC_ATPase"/>
    <property type="match status" value="1"/>
</dbReference>
<evidence type="ECO:0000256" key="4">
    <source>
        <dbReference type="ARBA" id="ARBA00022840"/>
    </source>
</evidence>
<dbReference type="OrthoDB" id="35850at2157"/>
<dbReference type="KEGG" id="pyr:P186_2071"/>
<dbReference type="InterPro" id="IPR027417">
    <property type="entry name" value="P-loop_NTPase"/>
</dbReference>
<reference evidence="6 7" key="1">
    <citation type="journal article" date="2012" name="J. Bacteriol.">
        <title>Complete genome sequence of strain 1860, a crenarchaeon of the genus pyrobaculum able to grow with various electron acceptors.</title>
        <authorList>
            <person name="Mardanov A.V."/>
            <person name="Gumerov V.M."/>
            <person name="Slobodkina G.B."/>
            <person name="Beletsky A.V."/>
            <person name="Bonch-Osmolovskaya E.A."/>
            <person name="Ravin N.V."/>
            <person name="Skryabin K.G."/>
        </authorList>
    </citation>
    <scope>NUCLEOTIDE SEQUENCE [LARGE SCALE GENOMIC DNA]</scope>
    <source>
        <strain evidence="6 7">1860</strain>
    </source>
</reference>
<dbReference type="Pfam" id="PF13304">
    <property type="entry name" value="AAA_21"/>
    <property type="match status" value="1"/>
</dbReference>
<dbReference type="SMART" id="SM00382">
    <property type="entry name" value="AAA"/>
    <property type="match status" value="2"/>
</dbReference>
<dbReference type="STRING" id="1104324.P186_2071"/>
<evidence type="ECO:0000256" key="1">
    <source>
        <dbReference type="ARBA" id="ARBA00005417"/>
    </source>
</evidence>